<dbReference type="PANTHER" id="PTHR14819">
    <property type="entry name" value="GTP-BINDING"/>
    <property type="match status" value="1"/>
</dbReference>
<sequence>MWMDWLKNFSSRFQNVQYEDSVQNKIEKLVWDQFPSIASYMKTQQKSCSFKSLACLVGSITPDDFEVGTHLEIHKRLNFKFVSKVLGFTEEDRNQYQIQATEIADTAFRRIDVTLREIASQDVRFNVTSVADILRIIDNTVDDHNNNKSKNMHFNLLPPYKALLIQHVVSFITLFFTNEEDAYTRRHSLRGQLEEYRETAWQLFKNVLEKKTEDHITAVFFKQALAKSVIDHVIDLIPLDIQETMMLKFSHQKYSIIRDVMEYIAEHGDFEECYRYISDPNTFVQEWLTKQMHTCIFDKMQGNRNQYAIFAQKHVRKICIEIEKAVEGASTAAGNKFSRNIKCHSPVKRWMASFSSQLNNAHVLPISEYNFSHVTEKSDIDVINFTQIVLEQLKETEETICRYFMNTNSNNIKWKISPVKQLMDQLWGCTSTCPFCSEPCKSTDKDHTELGVDHQCLQHRIEGFYGTKWKHSDKLVISFCNVDVQCDTLLFSYQNKGCEEEWIAYKEYKTKYPQWYIEPSPDTSKYWMWMLCRYQKEFEAKHKRKFESIPRSWKNLSMKEALRSLKH</sequence>
<gene>
    <name evidence="1" type="ORF">MCOR_15666</name>
</gene>
<keyword evidence="2" id="KW-1185">Reference proteome</keyword>
<accession>A0A6J8B7Z3</accession>
<protein>
    <recommendedName>
        <fullName evidence="3">Interferon-induced very large GTPase 1-like</fullName>
    </recommendedName>
</protein>
<name>A0A6J8B7Z3_MYTCO</name>
<proteinExistence type="predicted"/>
<evidence type="ECO:0000313" key="1">
    <source>
        <dbReference type="EMBL" id="CAC5379623.1"/>
    </source>
</evidence>
<dbReference type="Proteomes" id="UP000507470">
    <property type="component" value="Unassembled WGS sequence"/>
</dbReference>
<evidence type="ECO:0008006" key="3">
    <source>
        <dbReference type="Google" id="ProtNLM"/>
    </source>
</evidence>
<reference evidence="1 2" key="1">
    <citation type="submission" date="2020-06" db="EMBL/GenBank/DDBJ databases">
        <authorList>
            <person name="Li R."/>
            <person name="Bekaert M."/>
        </authorList>
    </citation>
    <scope>NUCLEOTIDE SEQUENCE [LARGE SCALE GENOMIC DNA]</scope>
    <source>
        <strain evidence="2">wild</strain>
    </source>
</reference>
<dbReference type="InterPro" id="IPR052986">
    <property type="entry name" value="VLIG_GTPase"/>
</dbReference>
<dbReference type="EMBL" id="CACVKT020002746">
    <property type="protein sequence ID" value="CAC5379623.1"/>
    <property type="molecule type" value="Genomic_DNA"/>
</dbReference>
<dbReference type="PANTHER" id="PTHR14819:SF25">
    <property type="entry name" value="CHROMOSOME UNDETERMINED SCAFFOLD_52, WHOLE GENOME SHOTGUN SEQUENCE"/>
    <property type="match status" value="1"/>
</dbReference>
<organism evidence="1 2">
    <name type="scientific">Mytilus coruscus</name>
    <name type="common">Sea mussel</name>
    <dbReference type="NCBI Taxonomy" id="42192"/>
    <lineage>
        <taxon>Eukaryota</taxon>
        <taxon>Metazoa</taxon>
        <taxon>Spiralia</taxon>
        <taxon>Lophotrochozoa</taxon>
        <taxon>Mollusca</taxon>
        <taxon>Bivalvia</taxon>
        <taxon>Autobranchia</taxon>
        <taxon>Pteriomorphia</taxon>
        <taxon>Mytilida</taxon>
        <taxon>Mytiloidea</taxon>
        <taxon>Mytilidae</taxon>
        <taxon>Mytilinae</taxon>
        <taxon>Mytilus</taxon>
    </lineage>
</organism>
<evidence type="ECO:0000313" key="2">
    <source>
        <dbReference type="Proteomes" id="UP000507470"/>
    </source>
</evidence>
<dbReference type="AlphaFoldDB" id="A0A6J8B7Z3"/>
<dbReference type="OrthoDB" id="1597724at2759"/>